<keyword evidence="3 9" id="KW-0808">Transferase</keyword>
<dbReference type="InterPro" id="IPR020607">
    <property type="entry name" value="Primase_DnaG_arc"/>
</dbReference>
<dbReference type="EC" id="2.7.7.101" evidence="9"/>
<sequence>MYSPDTTKYLIHIHIETEGVVEKPDVVGAIFGQTEGLLGEDLDLRDLQRSGRVGRIDVQITSKYGKTSGELYIASSLDRAETAILAASLETIERVGPCVSMIKVQGIEDLRAIKRRQIVGRAKELLLESFDDVGISTNEILAEVRESIRVEKVSSIGEERLPAGPNVLDSDAIIIVEGRADVLNLLKCGIKNTVAVEGTKVPQIVADLSIKKNATVFVDGDRGGDLILRELLQVADIDYVAFSPRGRSVEDMSRKEIVKSLRNKIPADVLRAQLMRDGEIADLVQELEQEHTDTTAETMPPAEITVPISVPVPLDEPAVPVSAVIPEEVPQISPEPVQVESLSPAKTVRTRKPAETPVPKQESNTEPPVHEVREGEVPLAAVATITGLVERTAIETPPVAAAEETLQPVLVAEPRTIAEHADWMRQTGRARVLTGEGTIYGDYSLSEMHDILPKLKGDFAGIIIDETINQQFVDTAAEIGMKFVVAKSFEGIVRRPVSIRMISL</sequence>
<protein>
    <recommendedName>
        <fullName evidence="9">DNA primase DnaG</fullName>
        <ecNumber evidence="9">2.7.7.101</ecNumber>
    </recommendedName>
</protein>
<comment type="caution">
    <text evidence="12">The sequence shown here is derived from an EMBL/GenBank/DDBJ whole genome shotgun (WGS) entry which is preliminary data.</text>
</comment>
<evidence type="ECO:0000256" key="5">
    <source>
        <dbReference type="ARBA" id="ARBA00022705"/>
    </source>
</evidence>
<keyword evidence="5 9" id="KW-0235">DNA replication</keyword>
<feature type="domain" description="Toprim" evidence="11">
    <location>
        <begin position="171"/>
        <end position="257"/>
    </location>
</feature>
<evidence type="ECO:0000256" key="8">
    <source>
        <dbReference type="ARBA" id="ARBA00023163"/>
    </source>
</evidence>
<evidence type="ECO:0000256" key="7">
    <source>
        <dbReference type="ARBA" id="ARBA00022842"/>
    </source>
</evidence>
<proteinExistence type="inferred from homology"/>
<dbReference type="EMBL" id="JAPTGB010000001">
    <property type="protein sequence ID" value="MCZ0859622.1"/>
    <property type="molecule type" value="Genomic_DNA"/>
</dbReference>
<comment type="similarity">
    <text evidence="9">Belongs to the archaeal DnaG primase family.</text>
</comment>
<keyword evidence="2 9" id="KW-0639">Primosome</keyword>
<accession>A0ABT4ID15</accession>
<evidence type="ECO:0000256" key="6">
    <source>
        <dbReference type="ARBA" id="ARBA00022723"/>
    </source>
</evidence>
<dbReference type="GO" id="GO:0016779">
    <property type="term" value="F:nucleotidyltransferase activity"/>
    <property type="evidence" value="ECO:0007669"/>
    <property type="project" value="UniProtKB-KW"/>
</dbReference>
<name>A0ABT4ID15_9EURY</name>
<dbReference type="NCBIfam" id="NF003108">
    <property type="entry name" value="PRK04031.1-1"/>
    <property type="match status" value="1"/>
</dbReference>
<dbReference type="CDD" id="cd01029">
    <property type="entry name" value="TOPRIM_primases"/>
    <property type="match status" value="1"/>
</dbReference>
<evidence type="ECO:0000256" key="2">
    <source>
        <dbReference type="ARBA" id="ARBA00022515"/>
    </source>
</evidence>
<gene>
    <name evidence="9 12" type="primary">dnaG</name>
    <name evidence="12" type="ORF">O0S10_00085</name>
</gene>
<dbReference type="HAMAP" id="MF_00007">
    <property type="entry name" value="DNA_primase_DnaG_arc"/>
    <property type="match status" value="1"/>
</dbReference>
<evidence type="ECO:0000313" key="13">
    <source>
        <dbReference type="Proteomes" id="UP001141422"/>
    </source>
</evidence>
<keyword evidence="4 9" id="KW-0548">Nucleotidyltransferase</keyword>
<evidence type="ECO:0000256" key="3">
    <source>
        <dbReference type="ARBA" id="ARBA00022679"/>
    </source>
</evidence>
<keyword evidence="7" id="KW-0460">Magnesium</keyword>
<dbReference type="Gene3D" id="3.40.1360.10">
    <property type="match status" value="1"/>
</dbReference>
<feature type="region of interest" description="Disordered" evidence="10">
    <location>
        <begin position="335"/>
        <end position="371"/>
    </location>
</feature>
<keyword evidence="1 9" id="KW-0240">DNA-directed RNA polymerase</keyword>
<keyword evidence="6" id="KW-0479">Metal-binding</keyword>
<keyword evidence="8 9" id="KW-0804">Transcription</keyword>
<evidence type="ECO:0000256" key="1">
    <source>
        <dbReference type="ARBA" id="ARBA00022478"/>
    </source>
</evidence>
<dbReference type="PANTHER" id="PTHR30313:SF2">
    <property type="entry name" value="DNA PRIMASE"/>
    <property type="match status" value="1"/>
</dbReference>
<dbReference type="Proteomes" id="UP001141422">
    <property type="component" value="Unassembled WGS sequence"/>
</dbReference>
<dbReference type="InterPro" id="IPR034154">
    <property type="entry name" value="TOPRIM_DnaG/twinkle"/>
</dbReference>
<dbReference type="RefSeq" id="WP_268923846.1">
    <property type="nucleotide sequence ID" value="NZ_JAPTGB010000001.1"/>
</dbReference>
<evidence type="ECO:0000259" key="11">
    <source>
        <dbReference type="PROSITE" id="PS50880"/>
    </source>
</evidence>
<comment type="function">
    <text evidence="9">RNA polymerase that catalyzes the synthesis of short RNA molecules used as primers for DNA polymerase during DNA replication.</text>
</comment>
<evidence type="ECO:0000313" key="12">
    <source>
        <dbReference type="EMBL" id="MCZ0859622.1"/>
    </source>
</evidence>
<dbReference type="SUPFAM" id="SSF56731">
    <property type="entry name" value="DNA primase core"/>
    <property type="match status" value="1"/>
</dbReference>
<reference evidence="12" key="1">
    <citation type="submission" date="2022-12" db="EMBL/GenBank/DDBJ databases">
        <title>Isolation and characterisation of novel Methanocorpusculum spp. from native Australian herbivores indicates the genus is ancestrally host-associated.</title>
        <authorList>
            <person name="Volmer J.G."/>
            <person name="Soo R.M."/>
            <person name="Evans P.N."/>
            <person name="Hoedt E.C."/>
            <person name="Astorga Alsina A.L."/>
            <person name="Woodcroft B.J."/>
            <person name="Tyson G.W."/>
            <person name="Hugenholtz P."/>
            <person name="Morrison M."/>
        </authorList>
    </citation>
    <scope>NUCLEOTIDE SEQUENCE</scope>
    <source>
        <strain evidence="12">MG</strain>
    </source>
</reference>
<dbReference type="Pfam" id="PF13662">
    <property type="entry name" value="Toprim_4"/>
    <property type="match status" value="1"/>
</dbReference>
<dbReference type="PROSITE" id="PS50880">
    <property type="entry name" value="TOPRIM"/>
    <property type="match status" value="1"/>
</dbReference>
<dbReference type="PANTHER" id="PTHR30313">
    <property type="entry name" value="DNA PRIMASE"/>
    <property type="match status" value="1"/>
</dbReference>
<evidence type="ECO:0000256" key="9">
    <source>
        <dbReference type="HAMAP-Rule" id="MF_00007"/>
    </source>
</evidence>
<dbReference type="InterPro" id="IPR050219">
    <property type="entry name" value="DnaG_primase"/>
</dbReference>
<dbReference type="SMART" id="SM00493">
    <property type="entry name" value="TOPRIM"/>
    <property type="match status" value="1"/>
</dbReference>
<organism evidence="12 13">
    <name type="scientific">Methanocorpusculum petauri</name>
    <dbReference type="NCBI Taxonomy" id="3002863"/>
    <lineage>
        <taxon>Archaea</taxon>
        <taxon>Methanobacteriati</taxon>
        <taxon>Methanobacteriota</taxon>
        <taxon>Stenosarchaea group</taxon>
        <taxon>Methanomicrobia</taxon>
        <taxon>Methanomicrobiales</taxon>
        <taxon>Methanocorpusculaceae</taxon>
        <taxon>Methanocorpusculum</taxon>
    </lineage>
</organism>
<dbReference type="InterPro" id="IPR006171">
    <property type="entry name" value="TOPRIM_dom"/>
</dbReference>
<comment type="catalytic activity">
    <reaction evidence="9">
        <text>ssDNA + n NTP = ssDNA/pppN(pN)n-1 hybrid + (n-1) diphosphate.</text>
        <dbReference type="EC" id="2.7.7.101"/>
    </reaction>
</comment>
<evidence type="ECO:0000256" key="10">
    <source>
        <dbReference type="SAM" id="MobiDB-lite"/>
    </source>
</evidence>
<comment type="subunit">
    <text evidence="9">Forms a ternary complex with MCM helicase and DNA.</text>
</comment>
<evidence type="ECO:0000256" key="4">
    <source>
        <dbReference type="ARBA" id="ARBA00022695"/>
    </source>
</evidence>
<keyword evidence="13" id="KW-1185">Reference proteome</keyword>